<dbReference type="KEGG" id="sdu:111226587"/>
<feature type="domain" description="RING-type" evidence="11">
    <location>
        <begin position="252"/>
        <end position="291"/>
    </location>
</feature>
<protein>
    <recommendedName>
        <fullName evidence="9">E3 ubiquitin-protein ligase</fullName>
        <ecNumber evidence="9">2.3.2.27</ecNumber>
    </recommendedName>
</protein>
<keyword evidence="6 8" id="KW-0863">Zinc-finger</keyword>
<reference evidence="12" key="2">
    <citation type="submission" date="2025-09" db="UniProtKB">
        <authorList>
            <consortium name="Ensembl"/>
        </authorList>
    </citation>
    <scope>IDENTIFICATION</scope>
</reference>
<dbReference type="SUPFAM" id="SSF57850">
    <property type="entry name" value="RING/U-box"/>
    <property type="match status" value="1"/>
</dbReference>
<dbReference type="GeneID" id="111226587"/>
<feature type="compositionally biased region" description="Low complexity" evidence="10">
    <location>
        <begin position="223"/>
        <end position="239"/>
    </location>
</feature>
<accession>A0A3B4U381</accession>
<dbReference type="InterPro" id="IPR039399">
    <property type="entry name" value="Deltex_C_sf"/>
</dbReference>
<dbReference type="UniPathway" id="UPA00143"/>
<name>A0A3B4U381_SERDU</name>
<dbReference type="Proteomes" id="UP000261420">
    <property type="component" value="Unplaced"/>
</dbReference>
<dbReference type="Ensembl" id="ENSSDUT00000012572.1">
    <property type="protein sequence ID" value="ENSSDUP00000012350.1"/>
    <property type="gene ID" value="ENSSDUG00000009002.1"/>
</dbReference>
<evidence type="ECO:0000313" key="12">
    <source>
        <dbReference type="Ensembl" id="ENSSDUP00000012350.1"/>
    </source>
</evidence>
<keyword evidence="7 9" id="KW-0862">Zinc</keyword>
<dbReference type="PROSITE" id="PS50089">
    <property type="entry name" value="ZF_RING_2"/>
    <property type="match status" value="1"/>
</dbReference>
<reference evidence="12" key="1">
    <citation type="submission" date="2025-08" db="UniProtKB">
        <authorList>
            <consortium name="Ensembl"/>
        </authorList>
    </citation>
    <scope>IDENTIFICATION</scope>
</reference>
<evidence type="ECO:0000256" key="6">
    <source>
        <dbReference type="ARBA" id="ARBA00022771"/>
    </source>
</evidence>
<dbReference type="STRING" id="41447.ENSSDUP00000012350"/>
<dbReference type="AlphaFoldDB" id="A0A3B4U381"/>
<dbReference type="CDD" id="cd09633">
    <property type="entry name" value="Deltex_C"/>
    <property type="match status" value="1"/>
</dbReference>
<dbReference type="GO" id="GO:0005737">
    <property type="term" value="C:cytoplasm"/>
    <property type="evidence" value="ECO:0007669"/>
    <property type="project" value="UniProtKB-SubCell"/>
</dbReference>
<evidence type="ECO:0000256" key="4">
    <source>
        <dbReference type="ARBA" id="ARBA00022679"/>
    </source>
</evidence>
<comment type="similarity">
    <text evidence="3 9">Belongs to the Deltex family.</text>
</comment>
<sequence>MEFITDVTAVIDGAGYKDKERLIKILQPYSPERKSSCYIVRGSYEEVERLSNKLSAMKHHFSPATHGRTLRQDPAPASVKSVVVSSVVMSYIQQKCAKELDKIQGNNFVIEIQPDLRTAHSNPGVTVQVTFRPQHTSVRPVHADYVRQRFITFYQRTASDLESTLVPVSSQSHKDLQRRFPQLLITPSFIKDEAKVSGPFMHIAQLKDFLLKNTPSPSKSPVSKGAASSRSPSSRTSGPQPTHSKDPEDEPCLICMETIVTTEKETLRCKHSFCRDCLKRAFDYKPVCPTCGRLYGTLTGTQPDGGRMTVTKNSSSLPGYNKYGTIIIQYYIPSGIQKEAHPNPGQPYEGVSRTAYLPDSSEGRMIVKLLRRAFDQKLIFTVGQSTTSGRNNTVTWNDIHHKTSTHGGPTHYGYPDPGYMSRVQDELKAKGIE</sequence>
<keyword evidence="5 9" id="KW-0479">Metal-binding</keyword>
<dbReference type="PROSITE" id="PS00518">
    <property type="entry name" value="ZF_RING_1"/>
    <property type="match status" value="1"/>
</dbReference>
<dbReference type="InterPro" id="IPR039398">
    <property type="entry name" value="Deltex_fam"/>
</dbReference>
<dbReference type="GO" id="GO:0007219">
    <property type="term" value="P:Notch signaling pathway"/>
    <property type="evidence" value="ECO:0007669"/>
    <property type="project" value="InterPro"/>
</dbReference>
<dbReference type="Pfam" id="PF13639">
    <property type="entry name" value="zf-RING_2"/>
    <property type="match status" value="1"/>
</dbReference>
<dbReference type="InterPro" id="IPR001841">
    <property type="entry name" value="Znf_RING"/>
</dbReference>
<evidence type="ECO:0000256" key="10">
    <source>
        <dbReference type="SAM" id="MobiDB-lite"/>
    </source>
</evidence>
<dbReference type="RefSeq" id="XP_022607542.1">
    <property type="nucleotide sequence ID" value="XM_022751821.1"/>
</dbReference>
<evidence type="ECO:0000256" key="5">
    <source>
        <dbReference type="ARBA" id="ARBA00022723"/>
    </source>
</evidence>
<dbReference type="InterPro" id="IPR017907">
    <property type="entry name" value="Znf_RING_CS"/>
</dbReference>
<evidence type="ECO:0000259" key="11">
    <source>
        <dbReference type="PROSITE" id="PS50089"/>
    </source>
</evidence>
<evidence type="ECO:0000313" key="13">
    <source>
        <dbReference type="Proteomes" id="UP000261420"/>
    </source>
</evidence>
<keyword evidence="4 9" id="KW-0808">Transferase</keyword>
<keyword evidence="9" id="KW-0963">Cytoplasm</keyword>
<comment type="catalytic activity">
    <reaction evidence="1 9">
        <text>S-ubiquitinyl-[E2 ubiquitin-conjugating enzyme]-L-cysteine + [acceptor protein]-L-lysine = [E2 ubiquitin-conjugating enzyme]-L-cysteine + N(6)-ubiquitinyl-[acceptor protein]-L-lysine.</text>
        <dbReference type="EC" id="2.3.2.27"/>
    </reaction>
</comment>
<dbReference type="GeneTree" id="ENSGT00940000154578"/>
<dbReference type="EC" id="2.3.2.27" evidence="9"/>
<keyword evidence="13" id="KW-1185">Reference proteome</keyword>
<dbReference type="SMART" id="SM00184">
    <property type="entry name" value="RING"/>
    <property type="match status" value="1"/>
</dbReference>
<comment type="pathway">
    <text evidence="2 9">Protein modification; protein ubiquitination.</text>
</comment>
<dbReference type="InterPro" id="IPR013083">
    <property type="entry name" value="Znf_RING/FYVE/PHD"/>
</dbReference>
<dbReference type="InterPro" id="IPR039396">
    <property type="entry name" value="Deltex_C"/>
</dbReference>
<organism evidence="12 13">
    <name type="scientific">Seriola dumerili</name>
    <name type="common">Greater amberjack</name>
    <name type="synonym">Caranx dumerili</name>
    <dbReference type="NCBI Taxonomy" id="41447"/>
    <lineage>
        <taxon>Eukaryota</taxon>
        <taxon>Metazoa</taxon>
        <taxon>Chordata</taxon>
        <taxon>Craniata</taxon>
        <taxon>Vertebrata</taxon>
        <taxon>Euteleostomi</taxon>
        <taxon>Actinopterygii</taxon>
        <taxon>Neopterygii</taxon>
        <taxon>Teleostei</taxon>
        <taxon>Neoteleostei</taxon>
        <taxon>Acanthomorphata</taxon>
        <taxon>Carangaria</taxon>
        <taxon>Carangiformes</taxon>
        <taxon>Carangidae</taxon>
        <taxon>Seriola</taxon>
    </lineage>
</organism>
<dbReference type="GO" id="GO:0008270">
    <property type="term" value="F:zinc ion binding"/>
    <property type="evidence" value="ECO:0007669"/>
    <property type="project" value="UniProtKB-KW"/>
</dbReference>
<evidence type="ECO:0000256" key="3">
    <source>
        <dbReference type="ARBA" id="ARBA00009413"/>
    </source>
</evidence>
<dbReference type="PANTHER" id="PTHR12622">
    <property type="entry name" value="DELTEX-RELATED"/>
    <property type="match status" value="1"/>
</dbReference>
<evidence type="ECO:0000256" key="1">
    <source>
        <dbReference type="ARBA" id="ARBA00000900"/>
    </source>
</evidence>
<proteinExistence type="inferred from homology"/>
<dbReference type="Gene3D" id="3.30.390.130">
    <property type="match status" value="1"/>
</dbReference>
<evidence type="ECO:0000256" key="8">
    <source>
        <dbReference type="PROSITE-ProRule" id="PRU00175"/>
    </source>
</evidence>
<comment type="subcellular location">
    <subcellularLocation>
        <location evidence="9">Cytoplasm</location>
    </subcellularLocation>
</comment>
<feature type="region of interest" description="Disordered" evidence="10">
    <location>
        <begin position="214"/>
        <end position="248"/>
    </location>
</feature>
<dbReference type="Gene3D" id="3.30.40.10">
    <property type="entry name" value="Zinc/RING finger domain, C3HC4 (zinc finger)"/>
    <property type="match status" value="1"/>
</dbReference>
<evidence type="ECO:0000256" key="9">
    <source>
        <dbReference type="RuleBase" id="RU367105"/>
    </source>
</evidence>
<evidence type="ECO:0000256" key="7">
    <source>
        <dbReference type="ARBA" id="ARBA00022833"/>
    </source>
</evidence>
<dbReference type="Pfam" id="PF18102">
    <property type="entry name" value="DTC"/>
    <property type="match status" value="1"/>
</dbReference>
<evidence type="ECO:0000256" key="2">
    <source>
        <dbReference type="ARBA" id="ARBA00004906"/>
    </source>
</evidence>
<dbReference type="GO" id="GO:0061630">
    <property type="term" value="F:ubiquitin protein ligase activity"/>
    <property type="evidence" value="ECO:0007669"/>
    <property type="project" value="UniProtKB-UniRule"/>
</dbReference>
<dbReference type="GO" id="GO:0016567">
    <property type="term" value="P:protein ubiquitination"/>
    <property type="evidence" value="ECO:0007669"/>
    <property type="project" value="UniProtKB-UniRule"/>
</dbReference>